<keyword evidence="1" id="KW-0732">Signal</keyword>
<proteinExistence type="predicted"/>
<evidence type="ECO:0000256" key="1">
    <source>
        <dbReference type="SAM" id="SignalP"/>
    </source>
</evidence>
<gene>
    <name evidence="2" type="ORF">ALC60_11530</name>
</gene>
<reference evidence="2 3" key="1">
    <citation type="submission" date="2015-09" db="EMBL/GenBank/DDBJ databases">
        <title>Trachymyrmex zeteki WGS genome.</title>
        <authorList>
            <person name="Nygaard S."/>
            <person name="Hu H."/>
            <person name="Boomsma J."/>
            <person name="Zhang G."/>
        </authorList>
    </citation>
    <scope>NUCLEOTIDE SEQUENCE [LARGE SCALE GENOMIC DNA]</scope>
    <source>
        <strain evidence="2">Tzet28-1</strain>
        <tissue evidence="2">Whole body</tissue>
    </source>
</reference>
<protein>
    <submittedName>
        <fullName evidence="2">Uncharacterized protein</fullName>
    </submittedName>
</protein>
<evidence type="ECO:0000313" key="3">
    <source>
        <dbReference type="Proteomes" id="UP000075809"/>
    </source>
</evidence>
<dbReference type="AlphaFoldDB" id="A0A151WNI0"/>
<name>A0A151WNI0_9HYME</name>
<sequence length="77" mass="8234">MKAFHVFLFLALIGLVFAEDTLDRTSNCTTYFPTCGSCTSIIGIVIEILGLLGCVIDSLCSSLIVGPLLHLLCICPL</sequence>
<organism evidence="2 3">
    <name type="scientific">Mycetomoellerius zeteki</name>
    <dbReference type="NCBI Taxonomy" id="64791"/>
    <lineage>
        <taxon>Eukaryota</taxon>
        <taxon>Metazoa</taxon>
        <taxon>Ecdysozoa</taxon>
        <taxon>Arthropoda</taxon>
        <taxon>Hexapoda</taxon>
        <taxon>Insecta</taxon>
        <taxon>Pterygota</taxon>
        <taxon>Neoptera</taxon>
        <taxon>Endopterygota</taxon>
        <taxon>Hymenoptera</taxon>
        <taxon>Apocrita</taxon>
        <taxon>Aculeata</taxon>
        <taxon>Formicoidea</taxon>
        <taxon>Formicidae</taxon>
        <taxon>Myrmicinae</taxon>
        <taxon>Mycetomoellerius</taxon>
    </lineage>
</organism>
<evidence type="ECO:0000313" key="2">
    <source>
        <dbReference type="EMBL" id="KYQ49424.1"/>
    </source>
</evidence>
<feature type="chain" id="PRO_5007591298" evidence="1">
    <location>
        <begin position="19"/>
        <end position="77"/>
    </location>
</feature>
<keyword evidence="3" id="KW-1185">Reference proteome</keyword>
<feature type="signal peptide" evidence="1">
    <location>
        <begin position="1"/>
        <end position="18"/>
    </location>
</feature>
<accession>A0A151WNI0</accession>
<dbReference type="EMBL" id="KQ982907">
    <property type="protein sequence ID" value="KYQ49424.1"/>
    <property type="molecule type" value="Genomic_DNA"/>
</dbReference>
<dbReference type="Proteomes" id="UP000075809">
    <property type="component" value="Unassembled WGS sequence"/>
</dbReference>